<gene>
    <name evidence="1" type="ORF">ACFSBW_08460</name>
</gene>
<proteinExistence type="predicted"/>
<sequence>MSQSPLGRQRSVLVVGRGLTAAATAGFLEQAGLDPVVASTPTGKTPTGGTVLWRPGLVLLERIGLRRPVERLGTHLLDRHCLTADRSWTAENGDRPSLVAIDDKRLSELLDQYVRTGIREIDRAVSAVEPTDGGVRTTFEGGVTELFDAVVTATPSLVSDRPEASKAVHSWRFSWPAGLPDPPAPAEAWAEGRAALFDPVSEGVHVSLVSTADVDAAAALSLGELDRRFGRLVSFPLAAADRPSAADQPSGPFAALDQRELRYSRNRLQEPTTIADRGIVRVGSAARSSIPGDPLTAALGIEDGWVLADALAYGPDSVGAALADYERRRRHRERALAAAVGEAAEACPADRSPPLAQLAARRRLAFGHVHDGQPHPLAESIPQRL</sequence>
<dbReference type="RefSeq" id="WP_256395718.1">
    <property type="nucleotide sequence ID" value="NZ_JANHDJ010000002.1"/>
</dbReference>
<reference evidence="1 2" key="1">
    <citation type="journal article" date="2019" name="Int. J. Syst. Evol. Microbiol.">
        <title>The Global Catalogue of Microorganisms (GCM) 10K type strain sequencing project: providing services to taxonomists for standard genome sequencing and annotation.</title>
        <authorList>
            <consortium name="The Broad Institute Genomics Platform"/>
            <consortium name="The Broad Institute Genome Sequencing Center for Infectious Disease"/>
            <person name="Wu L."/>
            <person name="Ma J."/>
        </authorList>
    </citation>
    <scope>NUCLEOTIDE SEQUENCE [LARGE SCALE GENOMIC DNA]</scope>
    <source>
        <strain evidence="1 2">CGMCC 1.10593</strain>
    </source>
</reference>
<accession>A0ABD6D6J7</accession>
<dbReference type="EC" id="1.14.13.8" evidence="1"/>
<dbReference type="GO" id="GO:0004497">
    <property type="term" value="F:monooxygenase activity"/>
    <property type="evidence" value="ECO:0007669"/>
    <property type="project" value="UniProtKB-KW"/>
</dbReference>
<dbReference type="SUPFAM" id="SSF51905">
    <property type="entry name" value="FAD/NAD(P)-binding domain"/>
    <property type="match status" value="1"/>
</dbReference>
<comment type="caution">
    <text evidence="1">The sequence shown here is derived from an EMBL/GenBank/DDBJ whole genome shotgun (WGS) entry which is preliminary data.</text>
</comment>
<name>A0ABD6D6J7_9EURY</name>
<dbReference type="EMBL" id="JBHUDM010000002">
    <property type="protein sequence ID" value="MFD1641904.1"/>
    <property type="molecule type" value="Genomic_DNA"/>
</dbReference>
<keyword evidence="1" id="KW-0560">Oxidoreductase</keyword>
<keyword evidence="1" id="KW-0503">Monooxygenase</keyword>
<keyword evidence="2" id="KW-1185">Reference proteome</keyword>
<dbReference type="AlphaFoldDB" id="A0ABD6D6J7"/>
<evidence type="ECO:0000313" key="2">
    <source>
        <dbReference type="Proteomes" id="UP001597052"/>
    </source>
</evidence>
<dbReference type="InterPro" id="IPR036188">
    <property type="entry name" value="FAD/NAD-bd_sf"/>
</dbReference>
<dbReference type="Gene3D" id="3.50.50.60">
    <property type="entry name" value="FAD/NAD(P)-binding domain"/>
    <property type="match status" value="2"/>
</dbReference>
<evidence type="ECO:0000313" key="1">
    <source>
        <dbReference type="EMBL" id="MFD1641904.1"/>
    </source>
</evidence>
<protein>
    <submittedName>
        <fullName evidence="1">FAD-dependent monooxygenase</fullName>
        <ecNumber evidence="1">1.14.13.8</ecNumber>
    </submittedName>
</protein>
<dbReference type="Proteomes" id="UP001597052">
    <property type="component" value="Unassembled WGS sequence"/>
</dbReference>
<organism evidence="1 2">
    <name type="scientific">Halohasta litorea</name>
    <dbReference type="NCBI Taxonomy" id="869891"/>
    <lineage>
        <taxon>Archaea</taxon>
        <taxon>Methanobacteriati</taxon>
        <taxon>Methanobacteriota</taxon>
        <taxon>Stenosarchaea group</taxon>
        <taxon>Halobacteria</taxon>
        <taxon>Halobacteriales</taxon>
        <taxon>Haloferacaceae</taxon>
        <taxon>Halohasta</taxon>
    </lineage>
</organism>